<evidence type="ECO:0000313" key="3">
    <source>
        <dbReference type="Proteomes" id="UP001500804"/>
    </source>
</evidence>
<proteinExistence type="predicted"/>
<organism evidence="2 3">
    <name type="scientific">Pseudonocardia adelaidensis</name>
    <dbReference type="NCBI Taxonomy" id="648754"/>
    <lineage>
        <taxon>Bacteria</taxon>
        <taxon>Bacillati</taxon>
        <taxon>Actinomycetota</taxon>
        <taxon>Actinomycetes</taxon>
        <taxon>Pseudonocardiales</taxon>
        <taxon>Pseudonocardiaceae</taxon>
        <taxon>Pseudonocardia</taxon>
    </lineage>
</organism>
<gene>
    <name evidence="2" type="ORF">GCM10023320_59960</name>
</gene>
<comment type="caution">
    <text evidence="2">The sequence shown here is derived from an EMBL/GenBank/DDBJ whole genome shotgun (WGS) entry which is preliminary data.</text>
</comment>
<feature type="compositionally biased region" description="Low complexity" evidence="1">
    <location>
        <begin position="94"/>
        <end position="115"/>
    </location>
</feature>
<dbReference type="EMBL" id="BAABJO010000027">
    <property type="protein sequence ID" value="GAA5133575.1"/>
    <property type="molecule type" value="Genomic_DNA"/>
</dbReference>
<keyword evidence="3" id="KW-1185">Reference proteome</keyword>
<feature type="region of interest" description="Disordered" evidence="1">
    <location>
        <begin position="1"/>
        <end position="39"/>
    </location>
</feature>
<protein>
    <submittedName>
        <fullName evidence="2">Uncharacterized protein</fullName>
    </submittedName>
</protein>
<evidence type="ECO:0000313" key="2">
    <source>
        <dbReference type="EMBL" id="GAA5133575.1"/>
    </source>
</evidence>
<feature type="region of interest" description="Disordered" evidence="1">
    <location>
        <begin position="90"/>
        <end position="115"/>
    </location>
</feature>
<accession>A0ABP9NWR0</accession>
<reference evidence="3" key="1">
    <citation type="journal article" date="2019" name="Int. J. Syst. Evol. Microbiol.">
        <title>The Global Catalogue of Microorganisms (GCM) 10K type strain sequencing project: providing services to taxonomists for standard genome sequencing and annotation.</title>
        <authorList>
            <consortium name="The Broad Institute Genomics Platform"/>
            <consortium name="The Broad Institute Genome Sequencing Center for Infectious Disease"/>
            <person name="Wu L."/>
            <person name="Ma J."/>
        </authorList>
    </citation>
    <scope>NUCLEOTIDE SEQUENCE [LARGE SCALE GENOMIC DNA]</scope>
    <source>
        <strain evidence="3">JCM 18302</strain>
    </source>
</reference>
<name>A0ABP9NWR0_9PSEU</name>
<feature type="compositionally biased region" description="Polar residues" evidence="1">
    <location>
        <begin position="1"/>
        <end position="17"/>
    </location>
</feature>
<feature type="compositionally biased region" description="Polar residues" evidence="1">
    <location>
        <begin position="24"/>
        <end position="39"/>
    </location>
</feature>
<dbReference type="Proteomes" id="UP001500804">
    <property type="component" value="Unassembled WGS sequence"/>
</dbReference>
<evidence type="ECO:0000256" key="1">
    <source>
        <dbReference type="SAM" id="MobiDB-lite"/>
    </source>
</evidence>
<sequence length="115" mass="11629">MVLRKTPTTDSMPSTSVGRPATVIPNTTSSVPAAWPSTSPSAVATTEFRVTPIERACPDRRAVSSGVSSTDIRVAITGSVPTAAGKRIVGSERSANAPDHAAAAASSSCPASHAR</sequence>